<name>A0A3L7AGR0_9HYPH</name>
<dbReference type="PANTHER" id="PTHR34075">
    <property type="entry name" value="BLR3430 PROTEIN"/>
    <property type="match status" value="1"/>
</dbReference>
<evidence type="ECO:0000259" key="1">
    <source>
        <dbReference type="Pfam" id="PF01796"/>
    </source>
</evidence>
<accession>A0A3L7AGR0</accession>
<organism evidence="2 3">
    <name type="scientific">Xanthobacter tagetidis</name>
    <dbReference type="NCBI Taxonomy" id="60216"/>
    <lineage>
        <taxon>Bacteria</taxon>
        <taxon>Pseudomonadati</taxon>
        <taxon>Pseudomonadota</taxon>
        <taxon>Alphaproteobacteria</taxon>
        <taxon>Hyphomicrobiales</taxon>
        <taxon>Xanthobacteraceae</taxon>
        <taxon>Xanthobacter</taxon>
    </lineage>
</organism>
<sequence length="121" mass="12763">MTLPFSNPPDVEILRCAACGQLDPGPRELCPTCFSPRMEQVAVAGRGVLVSWTLVRRPPSRFQADGPYAVAVVDLDCGVRLTGRLAEVPNDEAGAPALGARMRLSGGTAGMALFAPEPEDL</sequence>
<protein>
    <recommendedName>
        <fullName evidence="1">ChsH2 C-terminal OB-fold domain-containing protein</fullName>
    </recommendedName>
</protein>
<dbReference type="EMBL" id="RCTF01000005">
    <property type="protein sequence ID" value="RLP79663.1"/>
    <property type="molecule type" value="Genomic_DNA"/>
</dbReference>
<dbReference type="Proteomes" id="UP000269692">
    <property type="component" value="Unassembled WGS sequence"/>
</dbReference>
<comment type="caution">
    <text evidence="2">The sequence shown here is derived from an EMBL/GenBank/DDBJ whole genome shotgun (WGS) entry which is preliminary data.</text>
</comment>
<dbReference type="PANTHER" id="PTHR34075:SF5">
    <property type="entry name" value="BLR3430 PROTEIN"/>
    <property type="match status" value="1"/>
</dbReference>
<evidence type="ECO:0000313" key="3">
    <source>
        <dbReference type="Proteomes" id="UP000269692"/>
    </source>
</evidence>
<dbReference type="AlphaFoldDB" id="A0A3L7AGR0"/>
<reference evidence="2 3" key="1">
    <citation type="submission" date="2018-10" db="EMBL/GenBank/DDBJ databases">
        <title>Xanthobacter tagetidis genome sequencing and assembly.</title>
        <authorList>
            <person name="Maclea K.S."/>
            <person name="Goen A.E."/>
            <person name="Fatima S.A."/>
        </authorList>
    </citation>
    <scope>NUCLEOTIDE SEQUENCE [LARGE SCALE GENOMIC DNA]</scope>
    <source>
        <strain evidence="2 3">ATCC 700314</strain>
    </source>
</reference>
<feature type="domain" description="ChsH2 C-terminal OB-fold" evidence="1">
    <location>
        <begin position="41"/>
        <end position="104"/>
    </location>
</feature>
<keyword evidence="3" id="KW-1185">Reference proteome</keyword>
<dbReference type="RefSeq" id="WP_121622873.1">
    <property type="nucleotide sequence ID" value="NZ_JACIIW010000001.1"/>
</dbReference>
<dbReference type="SUPFAM" id="SSF50249">
    <property type="entry name" value="Nucleic acid-binding proteins"/>
    <property type="match status" value="1"/>
</dbReference>
<dbReference type="InterPro" id="IPR052513">
    <property type="entry name" value="Thioester_dehydratase-like"/>
</dbReference>
<dbReference type="OrthoDB" id="7595207at2"/>
<dbReference type="InterPro" id="IPR012340">
    <property type="entry name" value="NA-bd_OB-fold"/>
</dbReference>
<proteinExistence type="predicted"/>
<evidence type="ECO:0000313" key="2">
    <source>
        <dbReference type="EMBL" id="RLP79663.1"/>
    </source>
</evidence>
<dbReference type="Pfam" id="PF01796">
    <property type="entry name" value="OB_ChsH2_C"/>
    <property type="match status" value="1"/>
</dbReference>
<gene>
    <name evidence="2" type="ORF">D9R14_08410</name>
</gene>
<dbReference type="InterPro" id="IPR002878">
    <property type="entry name" value="ChsH2_C"/>
</dbReference>